<feature type="transmembrane region" description="Helical" evidence="8">
    <location>
        <begin position="360"/>
        <end position="379"/>
    </location>
</feature>
<evidence type="ECO:0000256" key="1">
    <source>
        <dbReference type="ARBA" id="ARBA00004651"/>
    </source>
</evidence>
<feature type="transmembrane region" description="Helical" evidence="8">
    <location>
        <begin position="52"/>
        <end position="72"/>
    </location>
</feature>
<evidence type="ECO:0000313" key="10">
    <source>
        <dbReference type="Proteomes" id="UP000245539"/>
    </source>
</evidence>
<feature type="transmembrane region" description="Helical" evidence="8">
    <location>
        <begin position="462"/>
        <end position="484"/>
    </location>
</feature>
<dbReference type="PANTHER" id="PTHR30047:SF7">
    <property type="entry name" value="HIGH-AFFINITY CHOLINE TRANSPORT PROTEIN"/>
    <property type="match status" value="1"/>
</dbReference>
<keyword evidence="10" id="KW-1185">Reference proteome</keyword>
<reference evidence="9 10" key="1">
    <citation type="submission" date="2018-05" db="EMBL/GenBank/DDBJ databases">
        <title>Leucothrix arctica sp. nov., isolated from Arctic seawater.</title>
        <authorList>
            <person name="Choi A."/>
            <person name="Baek K."/>
        </authorList>
    </citation>
    <scope>NUCLEOTIDE SEQUENCE [LARGE SCALE GENOMIC DNA]</scope>
    <source>
        <strain evidence="9 10">JCM 18388</strain>
    </source>
</reference>
<feature type="transmembrane region" description="Helical" evidence="8">
    <location>
        <begin position="149"/>
        <end position="169"/>
    </location>
</feature>
<protein>
    <submittedName>
        <fullName evidence="9">Choline transporter</fullName>
    </submittedName>
</protein>
<accession>A0A317C3S9</accession>
<dbReference type="OrthoDB" id="9775735at2"/>
<feature type="transmembrane region" description="Helical" evidence="8">
    <location>
        <begin position="190"/>
        <end position="215"/>
    </location>
</feature>
<dbReference type="GO" id="GO:0022857">
    <property type="term" value="F:transmembrane transporter activity"/>
    <property type="evidence" value="ECO:0007669"/>
    <property type="project" value="InterPro"/>
</dbReference>
<comment type="similarity">
    <text evidence="2">Belongs to the BCCT transporter (TC 2.A.15) family.</text>
</comment>
<keyword evidence="6 8" id="KW-1133">Transmembrane helix</keyword>
<comment type="subcellular location">
    <subcellularLocation>
        <location evidence="1">Cell membrane</location>
        <topology evidence="1">Multi-pass membrane protein</topology>
    </subcellularLocation>
</comment>
<feature type="transmembrane region" description="Helical" evidence="8">
    <location>
        <begin position="327"/>
        <end position="348"/>
    </location>
</feature>
<dbReference type="EMBL" id="QGKM01000066">
    <property type="protein sequence ID" value="PWQ93274.1"/>
    <property type="molecule type" value="Genomic_DNA"/>
</dbReference>
<feature type="transmembrane region" description="Helical" evidence="8">
    <location>
        <begin position="415"/>
        <end position="435"/>
    </location>
</feature>
<keyword evidence="4" id="KW-1003">Cell membrane</keyword>
<evidence type="ECO:0000256" key="4">
    <source>
        <dbReference type="ARBA" id="ARBA00022475"/>
    </source>
</evidence>
<evidence type="ECO:0000256" key="3">
    <source>
        <dbReference type="ARBA" id="ARBA00022448"/>
    </source>
</evidence>
<keyword evidence="3" id="KW-0813">Transport</keyword>
<sequence length="524" mass="57574">MITKKGYTKGMNPYIAYISFFMILLFTLYTIIAPEHSSGTIDRTRTFITLYANVWYVVLGGLFFIFCLAIAISPYGKIKLGDDDETPEYSYFAWFAMLYAAGQGIGIIFWSIAEPMFHFASGTPFSEATAKTAEAANDAMTVTFFHWGLNAWGIYCIVALALAFFTYRMKKPFSIRYTLYPLLGKMVEGWLGTLIDIIAVFATIFGIATSLGLGVQQINAGLNAVWGVPQNVTTQLLLISVISACALLSVISGVGRGIKYMSIANMWLTIILLLFFIVLGPTLYIIKLFFTSSFSYLIEFIPMNLFVEGTEQSFSDPESSWKGLWQGWWTVFYWGWWMSWAPFVGVFVARVSRGRTIREFVIGVAGVSSILSFVWLAAYGGTALYSDLMNGTDIAGIVQNNVADALYATIDSMNLGSIGTVASAVGTLLVATYFITSSDSGTLVIATIMSEGEEHPLYRHRVFWGVMEGMLASVLLVVGGNAALSTLQTASIAAALPFSVIMLLMCVALIKGLHQEHRRMSAPV</sequence>
<name>A0A317C3S9_9GAMM</name>
<evidence type="ECO:0000313" key="9">
    <source>
        <dbReference type="EMBL" id="PWQ93274.1"/>
    </source>
</evidence>
<feature type="transmembrane region" description="Helical" evidence="8">
    <location>
        <begin position="12"/>
        <end position="32"/>
    </location>
</feature>
<evidence type="ECO:0000256" key="7">
    <source>
        <dbReference type="ARBA" id="ARBA00023136"/>
    </source>
</evidence>
<dbReference type="Pfam" id="PF02028">
    <property type="entry name" value="BCCT"/>
    <property type="match status" value="1"/>
</dbReference>
<keyword evidence="7 8" id="KW-0472">Membrane</keyword>
<organism evidence="9 10">
    <name type="scientific">Leucothrix pacifica</name>
    <dbReference type="NCBI Taxonomy" id="1247513"/>
    <lineage>
        <taxon>Bacteria</taxon>
        <taxon>Pseudomonadati</taxon>
        <taxon>Pseudomonadota</taxon>
        <taxon>Gammaproteobacteria</taxon>
        <taxon>Thiotrichales</taxon>
        <taxon>Thiotrichaceae</taxon>
        <taxon>Leucothrix</taxon>
    </lineage>
</organism>
<evidence type="ECO:0000256" key="5">
    <source>
        <dbReference type="ARBA" id="ARBA00022692"/>
    </source>
</evidence>
<evidence type="ECO:0000256" key="6">
    <source>
        <dbReference type="ARBA" id="ARBA00022989"/>
    </source>
</evidence>
<gene>
    <name evidence="9" type="ORF">DKW60_18015</name>
</gene>
<evidence type="ECO:0000256" key="2">
    <source>
        <dbReference type="ARBA" id="ARBA00005658"/>
    </source>
</evidence>
<comment type="caution">
    <text evidence="9">The sequence shown here is derived from an EMBL/GenBank/DDBJ whole genome shotgun (WGS) entry which is preliminary data.</text>
</comment>
<evidence type="ECO:0000256" key="8">
    <source>
        <dbReference type="SAM" id="Phobius"/>
    </source>
</evidence>
<dbReference type="Proteomes" id="UP000245539">
    <property type="component" value="Unassembled WGS sequence"/>
</dbReference>
<keyword evidence="5 8" id="KW-0812">Transmembrane</keyword>
<dbReference type="InterPro" id="IPR000060">
    <property type="entry name" value="BCCT_transptr"/>
</dbReference>
<feature type="transmembrane region" description="Helical" evidence="8">
    <location>
        <begin position="266"/>
        <end position="286"/>
    </location>
</feature>
<dbReference type="GO" id="GO:0005886">
    <property type="term" value="C:plasma membrane"/>
    <property type="evidence" value="ECO:0007669"/>
    <property type="project" value="UniProtKB-SubCell"/>
</dbReference>
<dbReference type="AlphaFoldDB" id="A0A317C3S9"/>
<dbReference type="PANTHER" id="PTHR30047">
    <property type="entry name" value="HIGH-AFFINITY CHOLINE TRANSPORT PROTEIN-RELATED"/>
    <property type="match status" value="1"/>
</dbReference>
<proteinExistence type="inferred from homology"/>
<feature type="transmembrane region" description="Helical" evidence="8">
    <location>
        <begin position="490"/>
        <end position="510"/>
    </location>
</feature>
<dbReference type="NCBIfam" id="TIGR00842">
    <property type="entry name" value="bcct"/>
    <property type="match status" value="1"/>
</dbReference>
<dbReference type="RefSeq" id="WP_109839055.1">
    <property type="nucleotide sequence ID" value="NZ_QGKM01000066.1"/>
</dbReference>
<feature type="transmembrane region" description="Helical" evidence="8">
    <location>
        <begin position="235"/>
        <end position="254"/>
    </location>
</feature>
<feature type="transmembrane region" description="Helical" evidence="8">
    <location>
        <begin position="92"/>
        <end position="113"/>
    </location>
</feature>